<dbReference type="AlphaFoldDB" id="H2ZFG9"/>
<dbReference type="Gene3D" id="2.20.100.10">
    <property type="entry name" value="Thrombospondin type-1 (TSP1) repeat"/>
    <property type="match status" value="1"/>
</dbReference>
<proteinExistence type="predicted"/>
<evidence type="ECO:0000256" key="1">
    <source>
        <dbReference type="ARBA" id="ARBA00022729"/>
    </source>
</evidence>
<feature type="domain" description="Spondin-like TSP1" evidence="4">
    <location>
        <begin position="43"/>
        <end position="93"/>
    </location>
</feature>
<dbReference type="InterPro" id="IPR044004">
    <property type="entry name" value="TSP1_spondin_dom"/>
</dbReference>
<organism evidence="5 6">
    <name type="scientific">Ciona savignyi</name>
    <name type="common">Pacific transparent sea squirt</name>
    <dbReference type="NCBI Taxonomy" id="51511"/>
    <lineage>
        <taxon>Eukaryota</taxon>
        <taxon>Metazoa</taxon>
        <taxon>Chordata</taxon>
        <taxon>Tunicata</taxon>
        <taxon>Ascidiacea</taxon>
        <taxon>Phlebobranchia</taxon>
        <taxon>Cionidae</taxon>
        <taxon>Ciona</taxon>
    </lineage>
</organism>
<evidence type="ECO:0000259" key="4">
    <source>
        <dbReference type="Pfam" id="PF19028"/>
    </source>
</evidence>
<keyword evidence="2" id="KW-1015">Disulfide bond</keyword>
<protein>
    <recommendedName>
        <fullName evidence="4">Spondin-like TSP1 domain-containing protein</fullName>
    </recommendedName>
</protein>
<keyword evidence="6" id="KW-1185">Reference proteome</keyword>
<dbReference type="Ensembl" id="ENSCSAVT00000016516.1">
    <property type="protein sequence ID" value="ENSCSAVP00000016335.1"/>
    <property type="gene ID" value="ENSCSAVG00000009615.1"/>
</dbReference>
<dbReference type="SMART" id="SM00209">
    <property type="entry name" value="TSP1"/>
    <property type="match status" value="1"/>
</dbReference>
<dbReference type="GO" id="GO:0030036">
    <property type="term" value="P:actin cytoskeleton organization"/>
    <property type="evidence" value="ECO:0007669"/>
    <property type="project" value="TreeGrafter"/>
</dbReference>
<dbReference type="InterPro" id="IPR000884">
    <property type="entry name" value="TSP1_rpt"/>
</dbReference>
<evidence type="ECO:0000256" key="2">
    <source>
        <dbReference type="ARBA" id="ARBA00023157"/>
    </source>
</evidence>
<keyword evidence="3" id="KW-0325">Glycoprotein</keyword>
<dbReference type="PANTHER" id="PTHR11311">
    <property type="entry name" value="SPONDIN"/>
    <property type="match status" value="1"/>
</dbReference>
<accession>H2ZFG9</accession>
<dbReference type="GeneTree" id="ENSGT00940000173626"/>
<dbReference type="eggNOG" id="ENOG502SWIT">
    <property type="taxonomic scope" value="Eukaryota"/>
</dbReference>
<dbReference type="GO" id="GO:0005886">
    <property type="term" value="C:plasma membrane"/>
    <property type="evidence" value="ECO:0007669"/>
    <property type="project" value="TreeGrafter"/>
</dbReference>
<dbReference type="InterPro" id="IPR051418">
    <property type="entry name" value="Spondin/Thrombospondin_T1"/>
</dbReference>
<evidence type="ECO:0000313" key="5">
    <source>
        <dbReference type="Ensembl" id="ENSCSAVP00000016335.1"/>
    </source>
</evidence>
<reference evidence="6" key="1">
    <citation type="submission" date="2003-08" db="EMBL/GenBank/DDBJ databases">
        <authorList>
            <person name="Birren B."/>
            <person name="Nusbaum C."/>
            <person name="Abebe A."/>
            <person name="Abouelleil A."/>
            <person name="Adekoya E."/>
            <person name="Ait-zahra M."/>
            <person name="Allen N."/>
            <person name="Allen T."/>
            <person name="An P."/>
            <person name="Anderson M."/>
            <person name="Anderson S."/>
            <person name="Arachchi H."/>
            <person name="Armbruster J."/>
            <person name="Bachantsang P."/>
            <person name="Baldwin J."/>
            <person name="Barry A."/>
            <person name="Bayul T."/>
            <person name="Blitshsteyn B."/>
            <person name="Bloom T."/>
            <person name="Blye J."/>
            <person name="Boguslavskiy L."/>
            <person name="Borowsky M."/>
            <person name="Boukhgalter B."/>
            <person name="Brunache A."/>
            <person name="Butler J."/>
            <person name="Calixte N."/>
            <person name="Calvo S."/>
            <person name="Camarata J."/>
            <person name="Campo K."/>
            <person name="Chang J."/>
            <person name="Cheshatsang Y."/>
            <person name="Citroen M."/>
            <person name="Collymore A."/>
            <person name="Considine T."/>
            <person name="Cook A."/>
            <person name="Cooke P."/>
            <person name="Corum B."/>
            <person name="Cuomo C."/>
            <person name="David R."/>
            <person name="Dawoe T."/>
            <person name="Degray S."/>
            <person name="Dodge S."/>
            <person name="Dooley K."/>
            <person name="Dorje P."/>
            <person name="Dorjee K."/>
            <person name="Dorris L."/>
            <person name="Duffey N."/>
            <person name="Dupes A."/>
            <person name="Elkins T."/>
            <person name="Engels R."/>
            <person name="Erickson J."/>
            <person name="Farina A."/>
            <person name="Faro S."/>
            <person name="Ferreira P."/>
            <person name="Fischer H."/>
            <person name="Fitzgerald M."/>
            <person name="Foley K."/>
            <person name="Gage D."/>
            <person name="Galagan J."/>
            <person name="Gearin G."/>
            <person name="Gnerre S."/>
            <person name="Gnirke A."/>
            <person name="Goyette A."/>
            <person name="Graham J."/>
            <person name="Grandbois E."/>
            <person name="Gyaltsen K."/>
            <person name="Hafez N."/>
            <person name="Hagopian D."/>
            <person name="Hagos B."/>
            <person name="Hall J."/>
            <person name="Hatcher B."/>
            <person name="Heller A."/>
            <person name="Higgins H."/>
            <person name="Honan T."/>
            <person name="Horn A."/>
            <person name="Houde N."/>
            <person name="Hughes L."/>
            <person name="Hulme W."/>
            <person name="Husby E."/>
            <person name="Iliev I."/>
            <person name="Jaffe D."/>
            <person name="Jones C."/>
            <person name="Kamal M."/>
            <person name="Kamat A."/>
            <person name="Kamvysselis M."/>
            <person name="Karlsson E."/>
            <person name="Kells C."/>
            <person name="Kieu A."/>
            <person name="Kisner P."/>
            <person name="Kodira C."/>
            <person name="Kulbokas E."/>
            <person name="Labutti K."/>
            <person name="Lama D."/>
            <person name="Landers T."/>
            <person name="Leger J."/>
            <person name="Levine S."/>
            <person name="Lewis D."/>
            <person name="Lewis T."/>
            <person name="Lindblad-toh K."/>
            <person name="Liu X."/>
            <person name="Lokyitsang T."/>
            <person name="Lokyitsang Y."/>
            <person name="Lucien O."/>
            <person name="Lui A."/>
            <person name="Ma L.J."/>
            <person name="Mabbitt R."/>
            <person name="Macdonald J."/>
            <person name="Maclean C."/>
            <person name="Major J."/>
            <person name="Manning J."/>
            <person name="Marabella R."/>
            <person name="Maru K."/>
            <person name="Matthews C."/>
            <person name="Mauceli E."/>
            <person name="Mccarthy M."/>
            <person name="Mcdonough S."/>
            <person name="Mcghee T."/>
            <person name="Meldrim J."/>
            <person name="Meneus L."/>
            <person name="Mesirov J."/>
            <person name="Mihalev A."/>
            <person name="Mihova T."/>
            <person name="Mikkelsen T."/>
            <person name="Mlenga V."/>
            <person name="Moru K."/>
            <person name="Mozes J."/>
            <person name="Mulrain L."/>
            <person name="Munson G."/>
            <person name="Naylor J."/>
            <person name="Newes C."/>
            <person name="Nguyen C."/>
            <person name="Nguyen N."/>
            <person name="Nguyen T."/>
            <person name="Nicol R."/>
            <person name="Nielsen C."/>
            <person name="Nizzari M."/>
            <person name="Norbu C."/>
            <person name="Norbu N."/>
            <person name="O'donnell P."/>
            <person name="Okoawo O."/>
            <person name="O'leary S."/>
            <person name="Omotosho B."/>
            <person name="O'neill K."/>
            <person name="Osman S."/>
            <person name="Parker S."/>
            <person name="Perrin D."/>
            <person name="Phunkhang P."/>
            <person name="Piqani B."/>
            <person name="Purcell S."/>
            <person name="Rachupka T."/>
            <person name="Ramasamy U."/>
            <person name="Rameau R."/>
            <person name="Ray V."/>
            <person name="Raymond C."/>
            <person name="Retta R."/>
            <person name="Richardson S."/>
            <person name="Rise C."/>
            <person name="Rodriguez J."/>
            <person name="Rogers J."/>
            <person name="Rogov P."/>
            <person name="Rutman M."/>
            <person name="Schupbach R."/>
            <person name="Seaman C."/>
            <person name="Settipalli S."/>
            <person name="Sharpe T."/>
            <person name="Sheridan J."/>
            <person name="Sherpa N."/>
            <person name="Shi J."/>
            <person name="Smirnov S."/>
            <person name="Smith C."/>
            <person name="Sougnez C."/>
            <person name="Spencer B."/>
            <person name="Stalker J."/>
            <person name="Stange-thomann N."/>
            <person name="Stavropoulos S."/>
            <person name="Stetson K."/>
            <person name="Stone C."/>
            <person name="Stone S."/>
            <person name="Stubbs M."/>
            <person name="Talamas J."/>
            <person name="Tchuinga P."/>
            <person name="Tenzing P."/>
            <person name="Tesfaye S."/>
            <person name="Theodore J."/>
            <person name="Thoulutsang Y."/>
            <person name="Topham K."/>
            <person name="Towey S."/>
            <person name="Tsamla T."/>
            <person name="Tsomo N."/>
            <person name="Vallee D."/>
            <person name="Vassiliev H."/>
            <person name="Venkataraman V."/>
            <person name="Vinson J."/>
            <person name="Vo A."/>
            <person name="Wade C."/>
            <person name="Wang S."/>
            <person name="Wangchuk T."/>
            <person name="Wangdi T."/>
            <person name="Whittaker C."/>
            <person name="Wilkinson J."/>
            <person name="Wu Y."/>
            <person name="Wyman D."/>
            <person name="Yadav S."/>
            <person name="Yang S."/>
            <person name="Yang X."/>
            <person name="Yeager S."/>
            <person name="Yee E."/>
            <person name="Young G."/>
            <person name="Zainoun J."/>
            <person name="Zembeck L."/>
            <person name="Zimmer A."/>
            <person name="Zody M."/>
            <person name="Lander E."/>
        </authorList>
    </citation>
    <scope>NUCLEOTIDE SEQUENCE [LARGE SCALE GENOMIC DNA]</scope>
</reference>
<reference evidence="5" key="3">
    <citation type="submission" date="2025-09" db="UniProtKB">
        <authorList>
            <consortium name="Ensembl"/>
        </authorList>
    </citation>
    <scope>IDENTIFICATION</scope>
</reference>
<evidence type="ECO:0000313" key="6">
    <source>
        <dbReference type="Proteomes" id="UP000007875"/>
    </source>
</evidence>
<dbReference type="SUPFAM" id="SSF82895">
    <property type="entry name" value="TSP-1 type 1 repeat"/>
    <property type="match status" value="1"/>
</dbReference>
<dbReference type="Proteomes" id="UP000007875">
    <property type="component" value="Unassembled WGS sequence"/>
</dbReference>
<reference evidence="5" key="2">
    <citation type="submission" date="2025-08" db="UniProtKB">
        <authorList>
            <consortium name="Ensembl"/>
        </authorList>
    </citation>
    <scope>IDENTIFICATION</scope>
</reference>
<name>H2ZFG9_CIOSA</name>
<dbReference type="HOGENOM" id="CLU_1389782_0_0_1"/>
<keyword evidence="1" id="KW-0732">Signal</keyword>
<evidence type="ECO:0000256" key="3">
    <source>
        <dbReference type="ARBA" id="ARBA00023180"/>
    </source>
</evidence>
<dbReference type="PROSITE" id="PS50092">
    <property type="entry name" value="TSP1"/>
    <property type="match status" value="1"/>
</dbReference>
<dbReference type="InParanoid" id="H2ZFG9"/>
<dbReference type="STRING" id="51511.ENSCSAVP00000016335"/>
<sequence>MLQESKACNQICLNGGNFTGNRCLCVGGHTGNCCAVKPTPVHCVMSAWTSWSNCSKTCGPGGASVRTRSVTTHAQYGGRKCSNKTTESKACNRICYNGGNFSSIQTGNMIGHACLCNGKFYGRCCEKPALVLNVNIYMYSITECIVWEPAPVIQRSCGENGALEGETGDTEGENTPDEIQQLYDELLEENELNDLL</sequence>
<dbReference type="PANTHER" id="PTHR11311:SF30">
    <property type="entry name" value="SPONDIN-LIKE TSP1 DOMAIN-CONTAINING PROTEIN"/>
    <property type="match status" value="1"/>
</dbReference>
<dbReference type="InterPro" id="IPR036383">
    <property type="entry name" value="TSP1_rpt_sf"/>
</dbReference>
<dbReference type="Pfam" id="PF19028">
    <property type="entry name" value="TSP1_spondin"/>
    <property type="match status" value="1"/>
</dbReference>